<evidence type="ECO:0000313" key="1">
    <source>
        <dbReference type="EMBL" id="GME74168.1"/>
    </source>
</evidence>
<keyword evidence="2" id="KW-1185">Reference proteome</keyword>
<accession>A0ACB5SVV7</accession>
<sequence>MALPIYNTAANSPSDNRPGSVSSTLKRVQERLSQVAQSSKERIPKRIPTSFDSSPIRQPTSEISPINLSEDKDGTPSEYGTPVVIESEPLFNTLRSNLMIQQDDPPEGNLNQIIDGSMLIQLSEECDKEENNVRKSLLGDPDSEGNKEQKSAELGTDESSIGNRKTSNSNLVSSIKENIPVLKTRSTPTTNSKDDNRGSFRSVKSATIIRSISGSYGKRLVSNSPSIRLINPKKQEEHIDGSAITTSIDSASAPREKFAGSRTVSTASHAATLEQQTTDLQNPQPPLPINHQIFLPSGELEQSIFIENQESILPNDLVDLENKSNHKLSTPVSFNQKYSKGENNTAGIFGTIIGVNEKEPLLNPEQHFNQDTIGHRSYQSTTTTTNFSNVAFYGVPLIDGNASVGNDSKLGSISLNDHKQHSRHQSQIDVKRFSEIPEQEATGSSTLKAGGNSTVVLSEEVEDPRYRQANILELGRNDGLGSGYGSDVVVNRDFNDVSVYSEDIVVHRSMGHYFIWIFLLVTLGVGVFWYLYPDVSI</sequence>
<dbReference type="Proteomes" id="UP001165064">
    <property type="component" value="Unassembled WGS sequence"/>
</dbReference>
<proteinExistence type="predicted"/>
<reference evidence="1" key="1">
    <citation type="submission" date="2023-04" db="EMBL/GenBank/DDBJ databases">
        <title>Ambrosiozyma monospora NBRC 10751.</title>
        <authorList>
            <person name="Ichikawa N."/>
            <person name="Sato H."/>
            <person name="Tonouchi N."/>
        </authorList>
    </citation>
    <scope>NUCLEOTIDE SEQUENCE</scope>
    <source>
        <strain evidence="1">NBRC 10751</strain>
    </source>
</reference>
<gene>
    <name evidence="1" type="ORF">Amon02_000167100</name>
</gene>
<dbReference type="EMBL" id="BSXS01000854">
    <property type="protein sequence ID" value="GME74168.1"/>
    <property type="molecule type" value="Genomic_DNA"/>
</dbReference>
<organism evidence="1 2">
    <name type="scientific">Ambrosiozyma monospora</name>
    <name type="common">Yeast</name>
    <name type="synonym">Endomycopsis monosporus</name>
    <dbReference type="NCBI Taxonomy" id="43982"/>
    <lineage>
        <taxon>Eukaryota</taxon>
        <taxon>Fungi</taxon>
        <taxon>Dikarya</taxon>
        <taxon>Ascomycota</taxon>
        <taxon>Saccharomycotina</taxon>
        <taxon>Pichiomycetes</taxon>
        <taxon>Pichiales</taxon>
        <taxon>Pichiaceae</taxon>
        <taxon>Ambrosiozyma</taxon>
    </lineage>
</organism>
<protein>
    <submittedName>
        <fullName evidence="1">Unnamed protein product</fullName>
    </submittedName>
</protein>
<evidence type="ECO:0000313" key="2">
    <source>
        <dbReference type="Proteomes" id="UP001165064"/>
    </source>
</evidence>
<comment type="caution">
    <text evidence="1">The sequence shown here is derived from an EMBL/GenBank/DDBJ whole genome shotgun (WGS) entry which is preliminary data.</text>
</comment>
<name>A0ACB5SVV7_AMBMO</name>